<protein>
    <recommendedName>
        <fullName evidence="2">DUF2442 domain-containing protein</fullName>
    </recommendedName>
</protein>
<evidence type="ECO:0008006" key="2">
    <source>
        <dbReference type="Google" id="ProtNLM"/>
    </source>
</evidence>
<sequence length="118" mass="14022">MKVIISRKQVNTNKSNHWFRDIAMLEICDAKYVGDYKIYLVFNNGREGIANLEKALFNDIRSVFSQFRDKERFANFKVDHGTVIWSDEFDLASEYLFYLAFQDNPELQTKFKEWGYVA</sequence>
<organism evidence="1">
    <name type="scientific">Chlorobium chlorochromatii (strain CaD3)</name>
    <dbReference type="NCBI Taxonomy" id="340177"/>
    <lineage>
        <taxon>Bacteria</taxon>
        <taxon>Pseudomonadati</taxon>
        <taxon>Chlorobiota</taxon>
        <taxon>Chlorobiia</taxon>
        <taxon>Chlorobiales</taxon>
        <taxon>Chlorobiaceae</taxon>
        <taxon>Chlorobium/Pelodictyon group</taxon>
        <taxon>Chlorobium</taxon>
    </lineage>
</organism>
<evidence type="ECO:0000313" key="1">
    <source>
        <dbReference type="EMBL" id="ABB29070.1"/>
    </source>
</evidence>
<gene>
    <name evidence="1" type="ordered locus">Cag_1819</name>
</gene>
<dbReference type="STRING" id="340177.Cag_1819"/>
<reference evidence="1" key="1">
    <citation type="submission" date="2005-08" db="EMBL/GenBank/DDBJ databases">
        <title>Complete sequence of Chlorobium chlorochromatii CaD3.</title>
        <authorList>
            <person name="Copeland A."/>
            <person name="Lucas S."/>
            <person name="Lapidus A."/>
            <person name="Barry K."/>
            <person name="Detter J.C."/>
            <person name="Glavina T."/>
            <person name="Hammon N."/>
            <person name="Israni S."/>
            <person name="Pitluck S."/>
            <person name="Bryant D."/>
            <person name="Schmutz J."/>
            <person name="Larimer F."/>
            <person name="Land M."/>
            <person name="Kyrpides N."/>
            <person name="Ivanova N."/>
            <person name="Richardson P."/>
        </authorList>
    </citation>
    <scope>NUCLEOTIDE SEQUENCE [LARGE SCALE GENOMIC DNA]</scope>
    <source>
        <strain evidence="1">CaD3</strain>
    </source>
</reference>
<dbReference type="InterPro" id="IPR018841">
    <property type="entry name" value="DUF2442"/>
</dbReference>
<dbReference type="AlphaFoldDB" id="Q3APK5"/>
<dbReference type="Gene3D" id="3.30.2020.10">
    <property type="entry name" value="NE0471-like N-terminal domain"/>
    <property type="match status" value="1"/>
</dbReference>
<dbReference type="HOGENOM" id="CLU_153045_0_0_10"/>
<accession>Q3APK5</accession>
<proteinExistence type="predicted"/>
<dbReference type="EMBL" id="CP000108">
    <property type="protein sequence ID" value="ABB29070.1"/>
    <property type="molecule type" value="Genomic_DNA"/>
</dbReference>
<dbReference type="Pfam" id="PF10387">
    <property type="entry name" value="DUF2442"/>
    <property type="match status" value="1"/>
</dbReference>
<name>Q3APK5_CHLCH</name>
<dbReference type="InterPro" id="IPR036782">
    <property type="entry name" value="NE0471-like_N"/>
</dbReference>
<dbReference type="SUPFAM" id="SSF143880">
    <property type="entry name" value="NE0471 N-terminal domain-like"/>
    <property type="match status" value="1"/>
</dbReference>
<dbReference type="KEGG" id="cch:Cag_1819"/>